<dbReference type="SUPFAM" id="SSF52980">
    <property type="entry name" value="Restriction endonuclease-like"/>
    <property type="match status" value="1"/>
</dbReference>
<feature type="domain" description="TnsA endonuclease N-terminal" evidence="2">
    <location>
        <begin position="74"/>
        <end position="166"/>
    </location>
</feature>
<keyword evidence="3" id="KW-0255">Endonuclease</keyword>
<dbReference type="RefSeq" id="WP_093646940.1">
    <property type="nucleotide sequence ID" value="NZ_FPBH01000052.1"/>
</dbReference>
<dbReference type="GO" id="GO:0003676">
    <property type="term" value="F:nucleic acid binding"/>
    <property type="evidence" value="ECO:0007669"/>
    <property type="project" value="InterPro"/>
</dbReference>
<dbReference type="InterPro" id="IPR011335">
    <property type="entry name" value="Restrct_endonuc-II-like"/>
</dbReference>
<dbReference type="Gene3D" id="3.40.1350.10">
    <property type="match status" value="1"/>
</dbReference>
<dbReference type="InterPro" id="IPR014833">
    <property type="entry name" value="TnsA_N"/>
</dbReference>
<dbReference type="CDD" id="cd22362">
    <property type="entry name" value="TnsA_endonuclease-like"/>
    <property type="match status" value="1"/>
</dbReference>
<dbReference type="AlphaFoldDB" id="A0A1I7EQX3"/>
<evidence type="ECO:0000313" key="3">
    <source>
        <dbReference type="EMBL" id="SFU26331.1"/>
    </source>
</evidence>
<accession>A0A1I7EQX3</accession>
<dbReference type="InterPro" id="IPR036388">
    <property type="entry name" value="WH-like_DNA-bd_sf"/>
</dbReference>
<dbReference type="Gene3D" id="1.10.10.10">
    <property type="entry name" value="Winged helix-like DNA-binding domain superfamily/Winged helix DNA-binding domain"/>
    <property type="match status" value="1"/>
</dbReference>
<dbReference type="InterPro" id="IPR011856">
    <property type="entry name" value="tRNA_endonuc-like_dom_sf"/>
</dbReference>
<dbReference type="Pfam" id="PF08722">
    <property type="entry name" value="Tn7_TnsA-like_N"/>
    <property type="match status" value="1"/>
</dbReference>
<feature type="domain" description="TnsA endonuclease C-terminal" evidence="1">
    <location>
        <begin position="170"/>
        <end position="254"/>
    </location>
</feature>
<reference evidence="3 4" key="1">
    <citation type="submission" date="2016-10" db="EMBL/GenBank/DDBJ databases">
        <authorList>
            <person name="de Groot N.N."/>
        </authorList>
    </citation>
    <scope>NUCLEOTIDE SEQUENCE [LARGE SCALE GENOMIC DNA]</scope>
    <source>
        <strain evidence="3 4">LMG 27731</strain>
    </source>
</reference>
<gene>
    <name evidence="3" type="ORF">SAMN05192563_105221</name>
</gene>
<organism evidence="3 4">
    <name type="scientific">Paraburkholderia aspalathi</name>
    <dbReference type="NCBI Taxonomy" id="1324617"/>
    <lineage>
        <taxon>Bacteria</taxon>
        <taxon>Pseudomonadati</taxon>
        <taxon>Pseudomonadota</taxon>
        <taxon>Betaproteobacteria</taxon>
        <taxon>Burkholderiales</taxon>
        <taxon>Burkholderiaceae</taxon>
        <taxon>Paraburkholderia</taxon>
    </lineage>
</organism>
<dbReference type="GO" id="GO:0004519">
    <property type="term" value="F:endonuclease activity"/>
    <property type="evidence" value="ECO:0007669"/>
    <property type="project" value="UniProtKB-KW"/>
</dbReference>
<dbReference type="EMBL" id="FPBH01000052">
    <property type="protein sequence ID" value="SFU26331.1"/>
    <property type="molecule type" value="Genomic_DNA"/>
</dbReference>
<evidence type="ECO:0000259" key="1">
    <source>
        <dbReference type="Pfam" id="PF08721"/>
    </source>
</evidence>
<dbReference type="Pfam" id="PF08721">
    <property type="entry name" value="Tn7_Tnp_TnsA_C"/>
    <property type="match status" value="1"/>
</dbReference>
<sequence>MGRGPKKMTEALIKEWQIEGRGRGEGADYKPWLEIFDLSSLGRVSRPFSPKCGRSVHLLSDVEANTFSALEWSQRVTGIREEFPLDRELTLEIAADLGIAHPYYPGTKVPTVMTVDFLVDFHDNDQKRLEAWDCKRTEDSEDPRQIEKLQIARTYFGGMDIPHRLVFHSELPMQKIRNIEWIRGGMLKTGEDEQYAGALREQSLIMSHDLAGSTRNQPLQEYCRDFEIRQGLNPGEGLRVAKLLMYERVLICDLNNPDLASAPLASFRCTFKADSLRAMGGR</sequence>
<name>A0A1I7EQX3_9BURK</name>
<proteinExistence type="predicted"/>
<keyword evidence="3" id="KW-0540">Nuclease</keyword>
<evidence type="ECO:0000313" key="4">
    <source>
        <dbReference type="Proteomes" id="UP000198844"/>
    </source>
</evidence>
<dbReference type="OrthoDB" id="5291587at2"/>
<keyword evidence="3" id="KW-0378">Hydrolase</keyword>
<dbReference type="InterPro" id="IPR014832">
    <property type="entry name" value="TnsA_C"/>
</dbReference>
<protein>
    <submittedName>
        <fullName evidence="3">TnsA endonuclease C terminal</fullName>
    </submittedName>
</protein>
<dbReference type="Proteomes" id="UP000198844">
    <property type="component" value="Unassembled WGS sequence"/>
</dbReference>
<evidence type="ECO:0000259" key="2">
    <source>
        <dbReference type="Pfam" id="PF08722"/>
    </source>
</evidence>